<evidence type="ECO:0000256" key="1">
    <source>
        <dbReference type="ARBA" id="ARBA00010457"/>
    </source>
</evidence>
<dbReference type="SUPFAM" id="SSF49329">
    <property type="entry name" value="Cu,Zn superoxide dismutase-like"/>
    <property type="match status" value="1"/>
</dbReference>
<feature type="domain" description="Superoxide dismutase copper/zinc binding" evidence="4">
    <location>
        <begin position="85"/>
        <end position="237"/>
    </location>
</feature>
<dbReference type="RefSeq" id="WP_102213175.1">
    <property type="nucleotide sequence ID" value="NZ_PNHF01000016.1"/>
</dbReference>
<keyword evidence="3" id="KW-0732">Signal</keyword>
<dbReference type="PANTHER" id="PTHR10003">
    <property type="entry name" value="SUPEROXIDE DISMUTASE CU-ZN -RELATED"/>
    <property type="match status" value="1"/>
</dbReference>
<evidence type="ECO:0000256" key="3">
    <source>
        <dbReference type="SAM" id="SignalP"/>
    </source>
</evidence>
<feature type="region of interest" description="Disordered" evidence="2">
    <location>
        <begin position="116"/>
        <end position="169"/>
    </location>
</feature>
<dbReference type="Pfam" id="PF00080">
    <property type="entry name" value="Sod_Cu"/>
    <property type="match status" value="1"/>
</dbReference>
<dbReference type="Proteomes" id="UP000235363">
    <property type="component" value="Unassembled WGS sequence"/>
</dbReference>
<gene>
    <name evidence="5" type="ORF">CJ204_07790</name>
</gene>
<reference evidence="5 6" key="1">
    <citation type="submission" date="2017-09" db="EMBL/GenBank/DDBJ databases">
        <title>Bacterial strain isolated from the female urinary microbiota.</title>
        <authorList>
            <person name="Thomas-White K."/>
            <person name="Kumar N."/>
            <person name="Forster S."/>
            <person name="Putonti C."/>
            <person name="Lawley T."/>
            <person name="Wolfe A.J."/>
        </authorList>
    </citation>
    <scope>NUCLEOTIDE SEQUENCE [LARGE SCALE GENOMIC DNA]</scope>
    <source>
        <strain evidence="5 6">UMB0908</strain>
    </source>
</reference>
<evidence type="ECO:0000313" key="5">
    <source>
        <dbReference type="EMBL" id="PMC62085.1"/>
    </source>
</evidence>
<protein>
    <submittedName>
        <fullName evidence="5">Superoxide dismutase</fullName>
    </submittedName>
</protein>
<sequence length="239" mass="24025">MRHRTTRLTAAMLGAATLTLGLAACADGDGGDGDGGTTETTTVTETGTAIAADSTDDSETSSSAAAGGEGFATATLKNPDGADAGTVTFAEDGERVTVTVEARDLEPGFRGFHIHTTGLCEPDSESPDGEKTGDFLSAGGHLTGDADAEGHGNPDGGAGHAGDLPSLLVGEDGTASMTFTTDRLTKDLLLDDDGSAVMVHSKADNYANVPERYAEDGPDADTLKTGDAGDRALCGVVEE</sequence>
<dbReference type="InterPro" id="IPR001424">
    <property type="entry name" value="SOD_Cu_Zn_dom"/>
</dbReference>
<name>A0A2N6SYD7_9CORY</name>
<dbReference type="Gene3D" id="2.60.40.200">
    <property type="entry name" value="Superoxide dismutase, copper/zinc binding domain"/>
    <property type="match status" value="1"/>
</dbReference>
<dbReference type="InterPro" id="IPR024134">
    <property type="entry name" value="SOD_Cu/Zn_/chaperone"/>
</dbReference>
<feature type="signal peptide" evidence="3">
    <location>
        <begin position="1"/>
        <end position="26"/>
    </location>
</feature>
<dbReference type="EMBL" id="PNHF01000016">
    <property type="protein sequence ID" value="PMC62085.1"/>
    <property type="molecule type" value="Genomic_DNA"/>
</dbReference>
<dbReference type="CDD" id="cd00305">
    <property type="entry name" value="Cu-Zn_Superoxide_Dismutase"/>
    <property type="match status" value="1"/>
</dbReference>
<comment type="similarity">
    <text evidence="1">Belongs to the Cu-Zn superoxide dismutase family.</text>
</comment>
<evidence type="ECO:0000259" key="4">
    <source>
        <dbReference type="Pfam" id="PF00080"/>
    </source>
</evidence>
<feature type="compositionally biased region" description="Low complexity" evidence="2">
    <location>
        <begin position="37"/>
        <end position="53"/>
    </location>
</feature>
<evidence type="ECO:0000256" key="2">
    <source>
        <dbReference type="SAM" id="MobiDB-lite"/>
    </source>
</evidence>
<evidence type="ECO:0000313" key="6">
    <source>
        <dbReference type="Proteomes" id="UP000235363"/>
    </source>
</evidence>
<dbReference type="PROSITE" id="PS51257">
    <property type="entry name" value="PROKAR_LIPOPROTEIN"/>
    <property type="match status" value="1"/>
</dbReference>
<feature type="chain" id="PRO_5014613969" evidence="3">
    <location>
        <begin position="27"/>
        <end position="239"/>
    </location>
</feature>
<accession>A0A2N6SYD7</accession>
<dbReference type="GO" id="GO:0006801">
    <property type="term" value="P:superoxide metabolic process"/>
    <property type="evidence" value="ECO:0007669"/>
    <property type="project" value="InterPro"/>
</dbReference>
<proteinExistence type="inferred from homology"/>
<organism evidence="5 6">
    <name type="scientific">Corynebacterium xerosis</name>
    <dbReference type="NCBI Taxonomy" id="1725"/>
    <lineage>
        <taxon>Bacteria</taxon>
        <taxon>Bacillati</taxon>
        <taxon>Actinomycetota</taxon>
        <taxon>Actinomycetes</taxon>
        <taxon>Mycobacteriales</taxon>
        <taxon>Corynebacteriaceae</taxon>
        <taxon>Corynebacterium</taxon>
    </lineage>
</organism>
<feature type="region of interest" description="Disordered" evidence="2">
    <location>
        <begin position="32"/>
        <end position="66"/>
    </location>
</feature>
<dbReference type="AlphaFoldDB" id="A0A2N6SYD7"/>
<comment type="caution">
    <text evidence="5">The sequence shown here is derived from an EMBL/GenBank/DDBJ whole genome shotgun (WGS) entry which is preliminary data.</text>
</comment>
<dbReference type="GO" id="GO:0005507">
    <property type="term" value="F:copper ion binding"/>
    <property type="evidence" value="ECO:0007669"/>
    <property type="project" value="InterPro"/>
</dbReference>
<dbReference type="InterPro" id="IPR036423">
    <property type="entry name" value="SOD-like_Cu/Zn_dom_sf"/>
</dbReference>